<dbReference type="InterPro" id="IPR006665">
    <property type="entry name" value="OmpA-like"/>
</dbReference>
<proteinExistence type="predicted"/>
<evidence type="ECO:0000313" key="5">
    <source>
        <dbReference type="EMBL" id="MFC3226043.1"/>
    </source>
</evidence>
<evidence type="ECO:0000256" key="3">
    <source>
        <dbReference type="SAM" id="SignalP"/>
    </source>
</evidence>
<evidence type="ECO:0000313" key="6">
    <source>
        <dbReference type="Proteomes" id="UP001595528"/>
    </source>
</evidence>
<protein>
    <submittedName>
        <fullName evidence="5">OmpA family protein</fullName>
    </submittedName>
</protein>
<evidence type="ECO:0000256" key="2">
    <source>
        <dbReference type="SAM" id="MobiDB-lite"/>
    </source>
</evidence>
<gene>
    <name evidence="5" type="ORF">ACFOGJ_02315</name>
</gene>
<feature type="compositionally biased region" description="Pro residues" evidence="2">
    <location>
        <begin position="39"/>
        <end position="48"/>
    </location>
</feature>
<feature type="compositionally biased region" description="Low complexity" evidence="2">
    <location>
        <begin position="79"/>
        <end position="93"/>
    </location>
</feature>
<feature type="compositionally biased region" description="Low complexity" evidence="2">
    <location>
        <begin position="57"/>
        <end position="66"/>
    </location>
</feature>
<organism evidence="5 6">
    <name type="scientific">Marinibaculum pumilum</name>
    <dbReference type="NCBI Taxonomy" id="1766165"/>
    <lineage>
        <taxon>Bacteria</taxon>
        <taxon>Pseudomonadati</taxon>
        <taxon>Pseudomonadota</taxon>
        <taxon>Alphaproteobacteria</taxon>
        <taxon>Rhodospirillales</taxon>
        <taxon>Rhodospirillaceae</taxon>
        <taxon>Marinibaculum</taxon>
    </lineage>
</organism>
<feature type="chain" id="PRO_5045534128" evidence="3">
    <location>
        <begin position="30"/>
        <end position="687"/>
    </location>
</feature>
<evidence type="ECO:0000259" key="4">
    <source>
        <dbReference type="PROSITE" id="PS51123"/>
    </source>
</evidence>
<dbReference type="SUPFAM" id="SSF103088">
    <property type="entry name" value="OmpA-like"/>
    <property type="match status" value="1"/>
</dbReference>
<evidence type="ECO:0000256" key="1">
    <source>
        <dbReference type="PROSITE-ProRule" id="PRU00473"/>
    </source>
</evidence>
<name>A0ABV7KUK3_9PROT</name>
<dbReference type="Gene3D" id="3.30.1330.60">
    <property type="entry name" value="OmpA-like domain"/>
    <property type="match status" value="1"/>
</dbReference>
<keyword evidence="3" id="KW-0732">Signal</keyword>
<dbReference type="EMBL" id="JBHRTR010000005">
    <property type="protein sequence ID" value="MFC3226043.1"/>
    <property type="molecule type" value="Genomic_DNA"/>
</dbReference>
<dbReference type="Proteomes" id="UP001595528">
    <property type="component" value="Unassembled WGS sequence"/>
</dbReference>
<dbReference type="Pfam" id="PF00691">
    <property type="entry name" value="OmpA"/>
    <property type="match status" value="1"/>
</dbReference>
<feature type="signal peptide" evidence="3">
    <location>
        <begin position="1"/>
        <end position="29"/>
    </location>
</feature>
<dbReference type="RefSeq" id="WP_379897791.1">
    <property type="nucleotide sequence ID" value="NZ_JBHRTR010000005.1"/>
</dbReference>
<sequence length="687" mass="68561">MVARLAAGLRAARSLAFVALLAPTLGACAYGVGDLFGEDPPPPPPPVFVPKSEAETQEGGTAAAGADQEESFPTLGQVPERPTPTTQPAEQTEISQSLAADRQNAQYTRERLTGEMSDGGDPGTPPPATTTTAATTTAAASTASAPASATTSASTAAAPSSAGTAAASPDDTMADGMTAADTASAGQAAPTAMAAADTASSVPAPPSAGGTMADESANVQRAIDSRSEITEGTARGSTLQNRSDRPVLQRTERLTAALNSPEASASEVDAFTRRMAAGSSASNATVAARRSYPETGATMQAGTAASAPEVSSARADELLAAKASAELAAYEAQEQGAMTDPAAPASSAAASAAAGTAAMADTTMQAARTPEPQLTTRTVSSAAPGAAGDVEQATQQAIDRQAMGQAMPSQTAGAPMVSEQVSVAEEVTPAGQVTVVETMRETVPAAPTPAPQPQSLADIYEAQLRASSASTLQQAAREGATLAAADGTAGAGYPQQQAAASNLPPAGSYRAAPAQAYPASTYAGAPSYAGASGYGAGTVVVSGSGTTGGTRAAAPAAYAAGAGYPGGNVPGVKAGTIRFNAGSSRLGSGDLETLRRIADQYSRFGGRVLVLGHASSRTGDMPPERHKLVNFDISLERAEAVAAQLGRYGIPTAAMLVEARSDMDPIYFEAMPAAEAANRRAEVYFLR</sequence>
<dbReference type="PROSITE" id="PS51123">
    <property type="entry name" value="OMPA_2"/>
    <property type="match status" value="1"/>
</dbReference>
<comment type="caution">
    <text evidence="5">The sequence shown here is derived from an EMBL/GenBank/DDBJ whole genome shotgun (WGS) entry which is preliminary data.</text>
</comment>
<keyword evidence="6" id="KW-1185">Reference proteome</keyword>
<feature type="compositionally biased region" description="Low complexity" evidence="2">
    <location>
        <begin position="129"/>
        <end position="202"/>
    </location>
</feature>
<feature type="region of interest" description="Disordered" evidence="2">
    <location>
        <begin position="36"/>
        <end position="248"/>
    </location>
</feature>
<feature type="compositionally biased region" description="Polar residues" evidence="2">
    <location>
        <begin position="94"/>
        <end position="107"/>
    </location>
</feature>
<dbReference type="PROSITE" id="PS51257">
    <property type="entry name" value="PROKAR_LIPOPROTEIN"/>
    <property type="match status" value="1"/>
</dbReference>
<keyword evidence="1" id="KW-0472">Membrane</keyword>
<accession>A0ABV7KUK3</accession>
<feature type="domain" description="OmpA-like" evidence="4">
    <location>
        <begin position="566"/>
        <end position="687"/>
    </location>
</feature>
<reference evidence="6" key="1">
    <citation type="journal article" date="2019" name="Int. J. Syst. Evol. Microbiol.">
        <title>The Global Catalogue of Microorganisms (GCM) 10K type strain sequencing project: providing services to taxonomists for standard genome sequencing and annotation.</title>
        <authorList>
            <consortium name="The Broad Institute Genomics Platform"/>
            <consortium name="The Broad Institute Genome Sequencing Center for Infectious Disease"/>
            <person name="Wu L."/>
            <person name="Ma J."/>
        </authorList>
    </citation>
    <scope>NUCLEOTIDE SEQUENCE [LARGE SCALE GENOMIC DNA]</scope>
    <source>
        <strain evidence="6">KCTC 42964</strain>
    </source>
</reference>
<dbReference type="InterPro" id="IPR036737">
    <property type="entry name" value="OmpA-like_sf"/>
</dbReference>